<dbReference type="Pfam" id="PF01116">
    <property type="entry name" value="F_bP_aldolase"/>
    <property type="match status" value="1"/>
</dbReference>
<feature type="active site" description="Proton donor" evidence="1">
    <location>
        <position position="81"/>
    </location>
</feature>
<keyword evidence="3" id="KW-0479">Metal-binding</keyword>
<dbReference type="GO" id="GO:0016832">
    <property type="term" value="F:aldehyde-lyase activity"/>
    <property type="evidence" value="ECO:0007669"/>
    <property type="project" value="InterPro"/>
</dbReference>
<keyword evidence="3" id="KW-0862">Zinc</keyword>
<feature type="binding site" evidence="2">
    <location>
        <begin position="229"/>
        <end position="232"/>
    </location>
    <ligand>
        <name>dihydroxyacetone phosphate</name>
        <dbReference type="ChEBI" id="CHEBI:57642"/>
    </ligand>
</feature>
<proteinExistence type="predicted"/>
<name>A0A0G0WAN8_UNCC2</name>
<dbReference type="NCBIfam" id="TIGR00167">
    <property type="entry name" value="cbbA"/>
    <property type="match status" value="1"/>
</dbReference>
<dbReference type="InterPro" id="IPR050246">
    <property type="entry name" value="Class_II_FBP_aldolase"/>
</dbReference>
<dbReference type="Proteomes" id="UP000033869">
    <property type="component" value="Unassembled WGS sequence"/>
</dbReference>
<feature type="binding site" evidence="3">
    <location>
        <position position="82"/>
    </location>
    <ligand>
        <name>Zn(2+)</name>
        <dbReference type="ChEBI" id="CHEBI:29105"/>
        <label>1</label>
        <note>catalytic</note>
    </ligand>
</feature>
<dbReference type="InterPro" id="IPR000771">
    <property type="entry name" value="FBA_II"/>
</dbReference>
<dbReference type="EMBL" id="LCBL01000003">
    <property type="protein sequence ID" value="KKS09112.1"/>
    <property type="molecule type" value="Genomic_DNA"/>
</dbReference>
<evidence type="ECO:0000313" key="5">
    <source>
        <dbReference type="Proteomes" id="UP000033869"/>
    </source>
</evidence>
<evidence type="ECO:0000256" key="2">
    <source>
        <dbReference type="PIRSR" id="PIRSR001359-2"/>
    </source>
</evidence>
<evidence type="ECO:0000313" key="4">
    <source>
        <dbReference type="EMBL" id="KKS09112.1"/>
    </source>
</evidence>
<dbReference type="PIRSF" id="PIRSF001359">
    <property type="entry name" value="F_bP_aldolase_II"/>
    <property type="match status" value="1"/>
</dbReference>
<dbReference type="PROSITE" id="PS00602">
    <property type="entry name" value="ALDOLASE_CLASS_II_1"/>
    <property type="match status" value="1"/>
</dbReference>
<accession>A0A0G0WAN8</accession>
<reference evidence="4 5" key="1">
    <citation type="journal article" date="2015" name="Nature">
        <title>rRNA introns, odd ribosomes, and small enigmatic genomes across a large radiation of phyla.</title>
        <authorList>
            <person name="Brown C.T."/>
            <person name="Hug L.A."/>
            <person name="Thomas B.C."/>
            <person name="Sharon I."/>
            <person name="Castelle C.J."/>
            <person name="Singh A."/>
            <person name="Wilkins M.J."/>
            <person name="Williams K.H."/>
            <person name="Banfield J.F."/>
        </authorList>
    </citation>
    <scope>NUCLEOTIDE SEQUENCE [LARGE SCALE GENOMIC DNA]</scope>
</reference>
<dbReference type="PANTHER" id="PTHR30304:SF0">
    <property type="entry name" value="D-TAGATOSE-1,6-BISPHOSPHATE ALDOLASE SUBUNIT GATY-RELATED"/>
    <property type="match status" value="1"/>
</dbReference>
<feature type="binding site" evidence="3">
    <location>
        <position position="103"/>
    </location>
    <ligand>
        <name>Zn(2+)</name>
        <dbReference type="ChEBI" id="CHEBI:29105"/>
        <label>2</label>
    </ligand>
</feature>
<feature type="binding site" evidence="2">
    <location>
        <begin position="208"/>
        <end position="210"/>
    </location>
    <ligand>
        <name>dihydroxyacetone phosphate</name>
        <dbReference type="ChEBI" id="CHEBI:57642"/>
    </ligand>
</feature>
<organism evidence="4 5">
    <name type="scientific">candidate division CPR2 bacterium GW2011_GWC1_41_48</name>
    <dbReference type="NCBI Taxonomy" id="1618344"/>
    <lineage>
        <taxon>Bacteria</taxon>
        <taxon>Bacteria division CPR2</taxon>
    </lineage>
</organism>
<evidence type="ECO:0000256" key="1">
    <source>
        <dbReference type="PIRSR" id="PIRSR001359-1"/>
    </source>
</evidence>
<dbReference type="Gene3D" id="3.20.20.70">
    <property type="entry name" value="Aldolase class I"/>
    <property type="match status" value="1"/>
</dbReference>
<feature type="binding site" evidence="3">
    <location>
        <position position="179"/>
    </location>
    <ligand>
        <name>Zn(2+)</name>
        <dbReference type="ChEBI" id="CHEBI:29105"/>
        <label>1</label>
        <note>catalytic</note>
    </ligand>
</feature>
<comment type="cofactor">
    <cofactor evidence="3">
        <name>Zn(2+)</name>
        <dbReference type="ChEBI" id="CHEBI:29105"/>
    </cofactor>
    <text evidence="3">Binds 2 Zn(2+) ions per subunit. One is catalytic and the other provides a structural contribution.</text>
</comment>
<dbReference type="AlphaFoldDB" id="A0A0G0WAN8"/>
<dbReference type="SUPFAM" id="SSF51569">
    <property type="entry name" value="Aldolase"/>
    <property type="match status" value="1"/>
</dbReference>
<evidence type="ECO:0000256" key="3">
    <source>
        <dbReference type="PIRSR" id="PIRSR001359-3"/>
    </source>
</evidence>
<gene>
    <name evidence="4" type="ORF">UU65_C0003G0167</name>
</gene>
<dbReference type="GO" id="GO:0005975">
    <property type="term" value="P:carbohydrate metabolic process"/>
    <property type="evidence" value="ECO:0007669"/>
    <property type="project" value="InterPro"/>
</dbReference>
<feature type="binding site" evidence="3">
    <location>
        <position position="207"/>
    </location>
    <ligand>
        <name>Zn(2+)</name>
        <dbReference type="ChEBI" id="CHEBI:29105"/>
        <label>1</label>
        <note>catalytic</note>
    </ligand>
</feature>
<dbReference type="GO" id="GO:0008270">
    <property type="term" value="F:zinc ion binding"/>
    <property type="evidence" value="ECO:0007669"/>
    <property type="project" value="InterPro"/>
</dbReference>
<protein>
    <submittedName>
        <fullName evidence="4">Fructose-1,6-bisphosphate aldolase, class II</fullName>
    </submittedName>
</protein>
<dbReference type="PANTHER" id="PTHR30304">
    <property type="entry name" value="D-TAGATOSE-1,6-BISPHOSPHATE ALDOLASE"/>
    <property type="match status" value="1"/>
</dbReference>
<sequence length="283" mass="31225">MLSNNKKILEHAYYHRYAVGGFNAPNLEIAMAIIEAGAKQKSPVIVESSKSEMHHAGAELLAAIVRRAAEKYNIPISIHLDHGDSYETVREAIEAGYTSVHIDGSGLPFEENMNVTKKVVALAHKHGVSVEGEVGKVLTPKFEGEDSNRSDFFTNPEEAQLFYKETKIDSLAISVGTSHGAYKGETKLDLERISRINHLLGIPLVLHGGSMCPEKQLRQAIFNGVAKVNINTELRLAFTNSIREHLEKNPEEHVPYNFLGPAKEEVKKVVDEKLKLFGSCGKA</sequence>
<feature type="binding site" evidence="3">
    <location>
        <position position="133"/>
    </location>
    <ligand>
        <name>Zn(2+)</name>
        <dbReference type="ChEBI" id="CHEBI:29105"/>
        <label>2</label>
    </ligand>
</feature>
<dbReference type="CDD" id="cd00947">
    <property type="entry name" value="TBP_aldolase_IIB"/>
    <property type="match status" value="1"/>
</dbReference>
<feature type="binding site" evidence="2">
    <location>
        <position position="180"/>
    </location>
    <ligand>
        <name>dihydroxyacetone phosphate</name>
        <dbReference type="ChEBI" id="CHEBI:57642"/>
    </ligand>
</feature>
<comment type="caution">
    <text evidence="4">The sequence shown here is derived from an EMBL/GenBank/DDBJ whole genome shotgun (WGS) entry which is preliminary data.</text>
</comment>
<dbReference type="InterPro" id="IPR013785">
    <property type="entry name" value="Aldolase_TIM"/>
</dbReference>